<reference evidence="2 3" key="1">
    <citation type="submission" date="2017-11" db="EMBL/GenBank/DDBJ databases">
        <title>Genome sequence of Pseudomonas arsenicoxydans ACM1.</title>
        <authorList>
            <person name="Nascimento F.X."/>
        </authorList>
    </citation>
    <scope>NUCLEOTIDE SEQUENCE [LARGE SCALE GENOMIC DNA]</scope>
    <source>
        <strain evidence="2 3">ACM1</strain>
    </source>
</reference>
<dbReference type="EMBL" id="CP024767">
    <property type="protein sequence ID" value="QAY86343.1"/>
    <property type="molecule type" value="Genomic_DNA"/>
</dbReference>
<keyword evidence="3" id="KW-1185">Reference proteome</keyword>
<proteinExistence type="predicted"/>
<sequence length="177" mass="19497">MNKAWLFFIAALLGAPAYAGQSKIILNCPLSDGTNVSLLAETDAEGQRLRLNLDKKIQPAFTDMPDSDFVGEVVLAKCASSSLIFVMDYGSPYLKGVVLRKNPVSHSIERIDFAEKALPHYLYLGQQQMRLVIQNIENEVSTKFLIYDYVSGKGQPDEAVGSDAVPNGRGFKVVRLK</sequence>
<feature type="chain" id="PRO_5020634364" evidence="1">
    <location>
        <begin position="20"/>
        <end position="177"/>
    </location>
</feature>
<gene>
    <name evidence="2" type="ORF">CUN61_21360</name>
</gene>
<keyword evidence="1" id="KW-0732">Signal</keyword>
<dbReference type="Proteomes" id="UP000291121">
    <property type="component" value="Chromosome"/>
</dbReference>
<feature type="signal peptide" evidence="1">
    <location>
        <begin position="1"/>
        <end position="19"/>
    </location>
</feature>
<name>A0A4P6G4C7_9PSED</name>
<accession>A0A4P6G4C7</accession>
<evidence type="ECO:0000313" key="3">
    <source>
        <dbReference type="Proteomes" id="UP000291121"/>
    </source>
</evidence>
<organism evidence="2 3">
    <name type="scientific">Pseudomonas arsenicoxydans</name>
    <dbReference type="NCBI Taxonomy" id="702115"/>
    <lineage>
        <taxon>Bacteria</taxon>
        <taxon>Pseudomonadati</taxon>
        <taxon>Pseudomonadota</taxon>
        <taxon>Gammaproteobacteria</taxon>
        <taxon>Pseudomonadales</taxon>
        <taxon>Pseudomonadaceae</taxon>
        <taxon>Pseudomonas</taxon>
    </lineage>
</organism>
<dbReference type="AlphaFoldDB" id="A0A4P6G4C7"/>
<dbReference type="RefSeq" id="WP_208668411.1">
    <property type="nucleotide sequence ID" value="NZ_CP024767.1"/>
</dbReference>
<evidence type="ECO:0000256" key="1">
    <source>
        <dbReference type="SAM" id="SignalP"/>
    </source>
</evidence>
<evidence type="ECO:0000313" key="2">
    <source>
        <dbReference type="EMBL" id="QAY86343.1"/>
    </source>
</evidence>
<protein>
    <submittedName>
        <fullName evidence="2">Uncharacterized protein</fullName>
    </submittedName>
</protein>